<dbReference type="EMBL" id="VCIW01000004">
    <property type="protein sequence ID" value="TLS52578.1"/>
    <property type="molecule type" value="Genomic_DNA"/>
</dbReference>
<dbReference type="Pfam" id="PF13796">
    <property type="entry name" value="Sensor"/>
    <property type="match status" value="1"/>
</dbReference>
<dbReference type="Proteomes" id="UP000309676">
    <property type="component" value="Unassembled WGS sequence"/>
</dbReference>
<sequence length="216" mass="22948">MQIRQPALPTAKPSVTPSAYVLLSLPLGILYFVFIVAGLTLSAGLLPIFVGLPILLGVLTILFGIAGFERSLARAVLGLDDPEPASASASVAAERGLFRRLGRAVADPASYLNILLCILKLPIGIVNFVVSVTLVCVSIGLIATPAVYVVLERTISIDIFETSYWIADLAPNITSMQLSFVCTAIGFVLLFLSVATIRAMAAWTARFTLAMARAPR</sequence>
<name>A0A5R9GGR7_9BACL</name>
<keyword evidence="1" id="KW-0472">Membrane</keyword>
<feature type="transmembrane region" description="Helical" evidence="1">
    <location>
        <begin position="178"/>
        <end position="201"/>
    </location>
</feature>
<gene>
    <name evidence="3" type="ORF">FE782_08040</name>
</gene>
<dbReference type="RefSeq" id="WP_138193569.1">
    <property type="nucleotide sequence ID" value="NZ_VCIW01000004.1"/>
</dbReference>
<keyword evidence="1" id="KW-1133">Transmembrane helix</keyword>
<accession>A0A5R9GGR7</accession>
<comment type="caution">
    <text evidence="3">The sequence shown here is derived from an EMBL/GenBank/DDBJ whole genome shotgun (WGS) entry which is preliminary data.</text>
</comment>
<reference evidence="3 4" key="1">
    <citation type="submission" date="2019-05" db="EMBL/GenBank/DDBJ databases">
        <authorList>
            <person name="Narsing Rao M.P."/>
            <person name="Li W.J."/>
        </authorList>
    </citation>
    <scope>NUCLEOTIDE SEQUENCE [LARGE SCALE GENOMIC DNA]</scope>
    <source>
        <strain evidence="3 4">SYSU_K30003</strain>
    </source>
</reference>
<dbReference type="OrthoDB" id="2583187at2"/>
<evidence type="ECO:0000256" key="1">
    <source>
        <dbReference type="SAM" id="Phobius"/>
    </source>
</evidence>
<evidence type="ECO:0000313" key="4">
    <source>
        <dbReference type="Proteomes" id="UP000309676"/>
    </source>
</evidence>
<dbReference type="InterPro" id="IPR025828">
    <property type="entry name" value="Put_sensor_dom"/>
</dbReference>
<feature type="transmembrane region" description="Helical" evidence="1">
    <location>
        <begin position="45"/>
        <end position="68"/>
    </location>
</feature>
<keyword evidence="1" id="KW-0812">Transmembrane</keyword>
<feature type="transmembrane region" description="Helical" evidence="1">
    <location>
        <begin position="125"/>
        <end position="151"/>
    </location>
</feature>
<feature type="domain" description="Putative sensor" evidence="2">
    <location>
        <begin position="20"/>
        <end position="211"/>
    </location>
</feature>
<organism evidence="3 4">
    <name type="scientific">Paenibacillus antri</name>
    <dbReference type="NCBI Taxonomy" id="2582848"/>
    <lineage>
        <taxon>Bacteria</taxon>
        <taxon>Bacillati</taxon>
        <taxon>Bacillota</taxon>
        <taxon>Bacilli</taxon>
        <taxon>Bacillales</taxon>
        <taxon>Paenibacillaceae</taxon>
        <taxon>Paenibacillus</taxon>
    </lineage>
</organism>
<keyword evidence="4" id="KW-1185">Reference proteome</keyword>
<dbReference type="AlphaFoldDB" id="A0A5R9GGR7"/>
<proteinExistence type="predicted"/>
<evidence type="ECO:0000259" key="2">
    <source>
        <dbReference type="Pfam" id="PF13796"/>
    </source>
</evidence>
<protein>
    <recommendedName>
        <fullName evidence="2">Putative sensor domain-containing protein</fullName>
    </recommendedName>
</protein>
<feature type="transmembrane region" description="Helical" evidence="1">
    <location>
        <begin position="20"/>
        <end position="39"/>
    </location>
</feature>
<evidence type="ECO:0000313" key="3">
    <source>
        <dbReference type="EMBL" id="TLS52578.1"/>
    </source>
</evidence>